<protein>
    <submittedName>
        <fullName evidence="1">DUF4381 domain-containing protein</fullName>
    </submittedName>
</protein>
<dbReference type="Proteomes" id="UP000471082">
    <property type="component" value="Unassembled WGS sequence"/>
</dbReference>
<evidence type="ECO:0000313" key="2">
    <source>
        <dbReference type="Proteomes" id="UP000471082"/>
    </source>
</evidence>
<comment type="caution">
    <text evidence="1">The sequence shown here is derived from an EMBL/GenBank/DDBJ whole genome shotgun (WGS) entry which is preliminary data.</text>
</comment>
<dbReference type="AlphaFoldDB" id="A0A7X5N1N7"/>
<evidence type="ECO:0000313" key="1">
    <source>
        <dbReference type="EMBL" id="NEL79826.1"/>
    </source>
</evidence>
<gene>
    <name evidence="1" type="ORF">G3W61_26745</name>
</gene>
<feature type="non-terminal residue" evidence="1">
    <location>
        <position position="23"/>
    </location>
</feature>
<name>A0A7X5N1N7_XANPE</name>
<sequence>MSPQSLPLRDVHLPPSPPWWPLA</sequence>
<organism evidence="1 2">
    <name type="scientific">Xanthomonas perforans</name>
    <dbReference type="NCBI Taxonomy" id="442694"/>
    <lineage>
        <taxon>Bacteria</taxon>
        <taxon>Pseudomonadati</taxon>
        <taxon>Pseudomonadota</taxon>
        <taxon>Gammaproteobacteria</taxon>
        <taxon>Lysobacterales</taxon>
        <taxon>Lysobacteraceae</taxon>
        <taxon>Xanthomonas</taxon>
    </lineage>
</organism>
<reference evidence="1 2" key="1">
    <citation type="submission" date="2019-11" db="EMBL/GenBank/DDBJ databases">
        <title>Genome-resolved metagenomics to study the prevalence of co-infection and intraspecific heterogeneity among plant pathogen metapopulations.</title>
        <authorList>
            <person name="Newberry E."/>
            <person name="Bhandari R."/>
            <person name="Kemble J."/>
            <person name="Sikora E."/>
            <person name="Potnis N."/>
        </authorList>
    </citation>
    <scope>NUCLEOTIDE SEQUENCE [LARGE SCALE GENOMIC DNA]</scope>
    <source>
        <strain evidence="1">Xp_Tom_Tuscaloosa_18b</strain>
    </source>
</reference>
<proteinExistence type="predicted"/>
<dbReference type="EMBL" id="JAAGYU010000992">
    <property type="protein sequence ID" value="NEL79826.1"/>
    <property type="molecule type" value="Genomic_DNA"/>
</dbReference>
<accession>A0A7X5N1N7</accession>